<feature type="compositionally biased region" description="Polar residues" evidence="1">
    <location>
        <begin position="420"/>
        <end position="436"/>
    </location>
</feature>
<dbReference type="PANTHER" id="PTHR45979:SF30">
    <property type="entry name" value="NUCLEOTIDYLTRANSFERASE"/>
    <property type="match status" value="1"/>
</dbReference>
<feature type="compositionally biased region" description="Basic and acidic residues" evidence="1">
    <location>
        <begin position="394"/>
        <end position="413"/>
    </location>
</feature>
<evidence type="ECO:0000256" key="1">
    <source>
        <dbReference type="SAM" id="MobiDB-lite"/>
    </source>
</evidence>
<dbReference type="SUPFAM" id="SSF81301">
    <property type="entry name" value="Nucleotidyltransferase"/>
    <property type="match status" value="1"/>
</dbReference>
<keyword evidence="4" id="KW-1185">Reference proteome</keyword>
<feature type="region of interest" description="Disordered" evidence="1">
    <location>
        <begin position="743"/>
        <end position="812"/>
    </location>
</feature>
<accession>A0A843WFK8</accession>
<feature type="region of interest" description="Disordered" evidence="1">
    <location>
        <begin position="1249"/>
        <end position="1273"/>
    </location>
</feature>
<comment type="caution">
    <text evidence="3">The sequence shown here is derived from an EMBL/GenBank/DDBJ whole genome shotgun (WGS) entry which is preliminary data.</text>
</comment>
<dbReference type="AlphaFoldDB" id="A0A843WFK8"/>
<evidence type="ECO:0000313" key="3">
    <source>
        <dbReference type="EMBL" id="MQM06257.1"/>
    </source>
</evidence>
<feature type="domain" description="PAP/OAS1 substrate-binding-related" evidence="2">
    <location>
        <begin position="80"/>
        <end position="272"/>
    </location>
</feature>
<organism evidence="3 4">
    <name type="scientific">Colocasia esculenta</name>
    <name type="common">Wild taro</name>
    <name type="synonym">Arum esculentum</name>
    <dbReference type="NCBI Taxonomy" id="4460"/>
    <lineage>
        <taxon>Eukaryota</taxon>
        <taxon>Viridiplantae</taxon>
        <taxon>Streptophyta</taxon>
        <taxon>Embryophyta</taxon>
        <taxon>Tracheophyta</taxon>
        <taxon>Spermatophyta</taxon>
        <taxon>Magnoliopsida</taxon>
        <taxon>Liliopsida</taxon>
        <taxon>Araceae</taxon>
        <taxon>Aroideae</taxon>
        <taxon>Colocasieae</taxon>
        <taxon>Colocasia</taxon>
    </lineage>
</organism>
<feature type="compositionally biased region" description="Low complexity" evidence="1">
    <location>
        <begin position="1254"/>
        <end position="1267"/>
    </location>
</feature>
<dbReference type="InterPro" id="IPR058920">
    <property type="entry name" value="PAP-OAS1-bd-rel"/>
</dbReference>
<dbReference type="SUPFAM" id="SSF81631">
    <property type="entry name" value="PAP/OAS1 substrate-binding domain"/>
    <property type="match status" value="1"/>
</dbReference>
<dbReference type="OrthoDB" id="273917at2759"/>
<feature type="region of interest" description="Disordered" evidence="1">
    <location>
        <begin position="388"/>
        <end position="486"/>
    </location>
</feature>
<feature type="compositionally biased region" description="Polar residues" evidence="1">
    <location>
        <begin position="939"/>
        <end position="950"/>
    </location>
</feature>
<dbReference type="EMBL" id="NMUH01003583">
    <property type="protein sequence ID" value="MQM06257.1"/>
    <property type="molecule type" value="Genomic_DNA"/>
</dbReference>
<feature type="region of interest" description="Disordered" evidence="1">
    <location>
        <begin position="904"/>
        <end position="952"/>
    </location>
</feature>
<feature type="region of interest" description="Disordered" evidence="1">
    <location>
        <begin position="666"/>
        <end position="700"/>
    </location>
</feature>
<feature type="compositionally biased region" description="Basic and acidic residues" evidence="1">
    <location>
        <begin position="786"/>
        <end position="804"/>
    </location>
</feature>
<gene>
    <name evidence="3" type="ORF">Taro_039076</name>
</gene>
<dbReference type="InterPro" id="IPR043519">
    <property type="entry name" value="NT_sf"/>
</dbReference>
<dbReference type="InterPro" id="IPR058921">
    <property type="entry name" value="PAP/OAS1-rel"/>
</dbReference>
<reference evidence="3" key="1">
    <citation type="submission" date="2017-07" db="EMBL/GenBank/DDBJ databases">
        <title>Taro Niue Genome Assembly and Annotation.</title>
        <authorList>
            <person name="Atibalentja N."/>
            <person name="Keating K."/>
            <person name="Fields C.J."/>
        </authorList>
    </citation>
    <scope>NUCLEOTIDE SEQUENCE</scope>
    <source>
        <strain evidence="3">Niue_2</strain>
        <tissue evidence="3">Leaf</tissue>
    </source>
</reference>
<name>A0A843WFK8_COLES</name>
<feature type="compositionally biased region" description="Polar residues" evidence="1">
    <location>
        <begin position="464"/>
        <end position="486"/>
    </location>
</feature>
<proteinExistence type="predicted"/>
<protein>
    <recommendedName>
        <fullName evidence="2">PAP/OAS1 substrate-binding-related domain-containing protein</fullName>
    </recommendedName>
</protein>
<evidence type="ECO:0000313" key="4">
    <source>
        <dbReference type="Proteomes" id="UP000652761"/>
    </source>
</evidence>
<feature type="compositionally biased region" description="Basic and acidic residues" evidence="1">
    <location>
        <begin position="1093"/>
        <end position="1102"/>
    </location>
</feature>
<feature type="region of interest" description="Disordered" evidence="1">
    <location>
        <begin position="1060"/>
        <end position="1147"/>
    </location>
</feature>
<dbReference type="PANTHER" id="PTHR45979">
    <property type="entry name" value="PAP/OAS1 SUBSTRATE-BINDING DOMAIN SUPERFAMILY"/>
    <property type="match status" value="1"/>
</dbReference>
<feature type="region of interest" description="Disordered" evidence="1">
    <location>
        <begin position="283"/>
        <end position="305"/>
    </location>
</feature>
<feature type="compositionally biased region" description="Low complexity" evidence="1">
    <location>
        <begin position="682"/>
        <end position="695"/>
    </location>
</feature>
<dbReference type="Pfam" id="PF26180">
    <property type="entry name" value="PAP-OAS1"/>
    <property type="match status" value="1"/>
</dbReference>
<feature type="compositionally biased region" description="Basic and acidic residues" evidence="1">
    <location>
        <begin position="1119"/>
        <end position="1146"/>
    </location>
</feature>
<feature type="compositionally biased region" description="Low complexity" evidence="1">
    <location>
        <begin position="745"/>
        <end position="755"/>
    </location>
</feature>
<sequence>MTAFSNNLNLKDTWANEVRDMLENEEKSENAEFHVKEVQYIQAEVKIIKCLVENIVVDISFNQLGGLCTLCFLEEIDQFINQDHLFKRSIILIKAWCYYESRVLGAHHGLISTYALEILVLYIFHVFNNSFAGPLEVLYRFLEFFSNFDWDNFCVSLWGPVPITSLPDIAAEPPRKDNGQLLLRKEFLDACSSRYSVFPGGQENQGQSFVSKFFNVIDPLRTNNNLGRSVSKGNFHRIRSAFAFGAKRLAVLLECPKDELVAEVNKFFMNTWKRHGVGHRPDAPNPDLWNIPPSNSGGPVEESENPRIHLGTKEMSENAGSLVAREHQTDGSPSLGLGASSQSVTVNQPTQNMYRSGSLSTNSHLHNRKIYGNQTGSRVPDQIERNISSSEPLQNDKNHKSLRSDHASGEHLVSRIQFARTRSSPELSHTSAVSNQRQHKMPERTKNQIVYSRPEQTSKKKSLGSETSGGPCAWSSSNDPLSLKQSSSNHSLDVAADSVCSSNSCHEDAVFVTKGEEFATISDVLDMQQEEQDLVNMMASSRLSNFNGQVHLPMNIPSAHLPIPLSPSMLASMGFSQRNLAGILPGNIPLIKPPWGSVIQFSHGLASPQLPNYLHNTGLGSNQEETLESTNESSSMTEMNLEDDHGFWQDQDTGSVRILGPKSGNFQMIHSDGKQMPSMRINSSSSSGGNSSAGSFARGQHKLVREDKLARGDFNDAYHQTNAGQDTYTSDRIANLRFVANAQASSSRSRPSSGSLWDGPSTKASKVGRDKRGRKATTSVSLPYGESKRGWQYEDSSPEHRSVPGEDENKDWIPLSMMGTDVVERGVGSVSLVPAHSSGHHLPGYDPAQMSGSDAVVPIAPMLVSSGSRPRTGDSTGVMPITFYPTGPPVPFLTMLPLCNFPAEPGSSDRSTNRLDNGLDNGHMNPSDKNFDSGDNEQLEGQLSPSSVKCSSFEHPEELKPDILNSDFSSHWQNLQYGRLCQNTRYPGPLVYPSPVVMPPLYLQGHFPWDGPGRPLSANMNLFTQIAGYGPQLVPVAPLQPGQSRPSSVFQRYGDEIPRYRGGTGTYLPNPKVSYRDRQSPRARGHRGNYNYERNDHIDREGSWINSKSRATGRNHGRNHTEKPSLRSDRFPMAENRSDKPWDSYRNEPVTNYQNQLGSFSSTNKHGSVNMAHGMYPLPTVNSNGVSSSGPGVPSVVMLYSYDPNATYAPSSEQLEFGSLGPVQLFGLGEAPQPTDGGPVRVVFEQRQGAYQEVSPHSSPDQPSSPQVHKRAI</sequence>
<dbReference type="Proteomes" id="UP000652761">
    <property type="component" value="Unassembled WGS sequence"/>
</dbReference>
<evidence type="ECO:0000259" key="2">
    <source>
        <dbReference type="Pfam" id="PF26180"/>
    </source>
</evidence>
<dbReference type="Gene3D" id="1.10.1410.10">
    <property type="match status" value="1"/>
</dbReference>